<proteinExistence type="predicted"/>
<keyword evidence="3" id="KW-1185">Reference proteome</keyword>
<evidence type="ECO:0000313" key="3">
    <source>
        <dbReference type="Proteomes" id="UP001275084"/>
    </source>
</evidence>
<dbReference type="InterPro" id="IPR002110">
    <property type="entry name" value="Ankyrin_rpt"/>
</dbReference>
<evidence type="ECO:0008006" key="4">
    <source>
        <dbReference type="Google" id="ProtNLM"/>
    </source>
</evidence>
<dbReference type="AlphaFoldDB" id="A0AAJ0HDC0"/>
<evidence type="ECO:0000313" key="2">
    <source>
        <dbReference type="EMBL" id="KAK3347174.1"/>
    </source>
</evidence>
<reference evidence="2" key="1">
    <citation type="journal article" date="2023" name="Mol. Phylogenet. Evol.">
        <title>Genome-scale phylogeny and comparative genomics of the fungal order Sordariales.</title>
        <authorList>
            <person name="Hensen N."/>
            <person name="Bonometti L."/>
            <person name="Westerberg I."/>
            <person name="Brannstrom I.O."/>
            <person name="Guillou S."/>
            <person name="Cros-Aarteil S."/>
            <person name="Calhoun S."/>
            <person name="Haridas S."/>
            <person name="Kuo A."/>
            <person name="Mondo S."/>
            <person name="Pangilinan J."/>
            <person name="Riley R."/>
            <person name="LaButti K."/>
            <person name="Andreopoulos B."/>
            <person name="Lipzen A."/>
            <person name="Chen C."/>
            <person name="Yan M."/>
            <person name="Daum C."/>
            <person name="Ng V."/>
            <person name="Clum A."/>
            <person name="Steindorff A."/>
            <person name="Ohm R.A."/>
            <person name="Martin F."/>
            <person name="Silar P."/>
            <person name="Natvig D.O."/>
            <person name="Lalanne C."/>
            <person name="Gautier V."/>
            <person name="Ament-Velasquez S.L."/>
            <person name="Kruys A."/>
            <person name="Hutchinson M.I."/>
            <person name="Powell A.J."/>
            <person name="Barry K."/>
            <person name="Miller A.N."/>
            <person name="Grigoriev I.V."/>
            <person name="Debuchy R."/>
            <person name="Gladieux P."/>
            <person name="Hiltunen Thoren M."/>
            <person name="Johannesson H."/>
        </authorList>
    </citation>
    <scope>NUCLEOTIDE SEQUENCE</scope>
    <source>
        <strain evidence="2">CBS 955.72</strain>
    </source>
</reference>
<protein>
    <recommendedName>
        <fullName evidence="4">Ankyrin</fullName>
    </recommendedName>
</protein>
<dbReference type="Gene3D" id="1.25.40.20">
    <property type="entry name" value="Ankyrin repeat-containing domain"/>
    <property type="match status" value="1"/>
</dbReference>
<dbReference type="InterPro" id="IPR036770">
    <property type="entry name" value="Ankyrin_rpt-contain_sf"/>
</dbReference>
<dbReference type="SMART" id="SM00248">
    <property type="entry name" value="ANK"/>
    <property type="match status" value="2"/>
</dbReference>
<keyword evidence="1" id="KW-0040">ANK repeat</keyword>
<dbReference type="Pfam" id="PF00023">
    <property type="entry name" value="Ank"/>
    <property type="match status" value="1"/>
</dbReference>
<gene>
    <name evidence="2" type="ORF">B0T25DRAFT_521424</name>
</gene>
<accession>A0AAJ0HDC0</accession>
<feature type="repeat" description="ANK" evidence="1">
    <location>
        <begin position="268"/>
        <end position="300"/>
    </location>
</feature>
<dbReference type="PROSITE" id="PS50088">
    <property type="entry name" value="ANK_REPEAT"/>
    <property type="match status" value="1"/>
</dbReference>
<sequence length="452" mass="50843">MSRPAIFRVPLEVWETIIDELLTCKDILNFSMAYCSDSVAHGPRDIVLAIGRTDVVAMSNSGAVAIRKPDNSDVVVDVEAPRGFSAGGPFMVTLQERMLRPDVPTTVTRRNDNSIPALYWAIGANRPAFVQRVAGYYTSVGAMSLLMGHDPFLGVDHLLQNRKLINWDNHQVRGRWTNIDMGDATPLMLAVASGRIEILEALLEGIKNLAEPWHSHVLNMARKPVNLSVEQPSPLESKGSLTLSDFVEDDVFFDTFHEEYEKLRIDISHYTAIEMAAYLGRVDMMRALYEAGARLRVKSGLTTWNLLFKFYMEQSAWTNRLEALPVVDYLLEKGFDLNEVCLIHPDAAPGITENHGRTVLELMITHLYSDEANPKVRIFPAQMILHLLCEFVSRARPTDLKDGPGADRMRGLLWGADFLQIRGPLRARLLSLCQFADLEELQLLQTLPDKEE</sequence>
<name>A0AAJ0HDC0_9PEZI</name>
<evidence type="ECO:0000256" key="1">
    <source>
        <dbReference type="PROSITE-ProRule" id="PRU00023"/>
    </source>
</evidence>
<dbReference type="Proteomes" id="UP001275084">
    <property type="component" value="Unassembled WGS sequence"/>
</dbReference>
<dbReference type="EMBL" id="JAUIQD010000006">
    <property type="protein sequence ID" value="KAK3347174.1"/>
    <property type="molecule type" value="Genomic_DNA"/>
</dbReference>
<organism evidence="2 3">
    <name type="scientific">Lasiosphaeria hispida</name>
    <dbReference type="NCBI Taxonomy" id="260671"/>
    <lineage>
        <taxon>Eukaryota</taxon>
        <taxon>Fungi</taxon>
        <taxon>Dikarya</taxon>
        <taxon>Ascomycota</taxon>
        <taxon>Pezizomycotina</taxon>
        <taxon>Sordariomycetes</taxon>
        <taxon>Sordariomycetidae</taxon>
        <taxon>Sordariales</taxon>
        <taxon>Lasiosphaeriaceae</taxon>
        <taxon>Lasiosphaeria</taxon>
    </lineage>
</organism>
<reference evidence="2" key="2">
    <citation type="submission" date="2023-06" db="EMBL/GenBank/DDBJ databases">
        <authorList>
            <consortium name="Lawrence Berkeley National Laboratory"/>
            <person name="Haridas S."/>
            <person name="Hensen N."/>
            <person name="Bonometti L."/>
            <person name="Westerberg I."/>
            <person name="Brannstrom I.O."/>
            <person name="Guillou S."/>
            <person name="Cros-Aarteil S."/>
            <person name="Calhoun S."/>
            <person name="Kuo A."/>
            <person name="Mondo S."/>
            <person name="Pangilinan J."/>
            <person name="Riley R."/>
            <person name="Labutti K."/>
            <person name="Andreopoulos B."/>
            <person name="Lipzen A."/>
            <person name="Chen C."/>
            <person name="Yanf M."/>
            <person name="Daum C."/>
            <person name="Ng V."/>
            <person name="Clum A."/>
            <person name="Steindorff A."/>
            <person name="Ohm R."/>
            <person name="Martin F."/>
            <person name="Silar P."/>
            <person name="Natvig D."/>
            <person name="Lalanne C."/>
            <person name="Gautier V."/>
            <person name="Ament-Velasquez S.L."/>
            <person name="Kruys A."/>
            <person name="Hutchinson M.I."/>
            <person name="Powell A.J."/>
            <person name="Barry K."/>
            <person name="Miller A.N."/>
            <person name="Grigoriev I.V."/>
            <person name="Debuchy R."/>
            <person name="Gladieux P."/>
            <person name="Thoren M.H."/>
            <person name="Johannesson H."/>
        </authorList>
    </citation>
    <scope>NUCLEOTIDE SEQUENCE</scope>
    <source>
        <strain evidence="2">CBS 955.72</strain>
    </source>
</reference>
<dbReference type="SUPFAM" id="SSF48403">
    <property type="entry name" value="Ankyrin repeat"/>
    <property type="match status" value="1"/>
</dbReference>
<comment type="caution">
    <text evidence="2">The sequence shown here is derived from an EMBL/GenBank/DDBJ whole genome shotgun (WGS) entry which is preliminary data.</text>
</comment>